<accession>A0A645IK44</accession>
<sequence length="125" mass="14165">MTVFVQQRRPKHPCLVGTHPHKRVFLERVVGIGDQFACAEQHRNIPVLVDIIHKRFAVSHHRAKEMIGVKVSVHTDDCPRRCVKHREYGLRLAAKRPAAKRGHKAGDVLHTDIRKVIVAFFGTAG</sequence>
<comment type="caution">
    <text evidence="1">The sequence shown here is derived from an EMBL/GenBank/DDBJ whole genome shotgun (WGS) entry which is preliminary data.</text>
</comment>
<dbReference type="AlphaFoldDB" id="A0A645IK44"/>
<dbReference type="EMBL" id="VSSQ01116400">
    <property type="protein sequence ID" value="MPN51366.1"/>
    <property type="molecule type" value="Genomic_DNA"/>
</dbReference>
<proteinExistence type="predicted"/>
<protein>
    <submittedName>
        <fullName evidence="1">Uncharacterized protein</fullName>
    </submittedName>
</protein>
<organism evidence="1">
    <name type="scientific">bioreactor metagenome</name>
    <dbReference type="NCBI Taxonomy" id="1076179"/>
    <lineage>
        <taxon>unclassified sequences</taxon>
        <taxon>metagenomes</taxon>
        <taxon>ecological metagenomes</taxon>
    </lineage>
</organism>
<gene>
    <name evidence="1" type="ORF">SDC9_199009</name>
</gene>
<name>A0A645IK44_9ZZZZ</name>
<reference evidence="1" key="1">
    <citation type="submission" date="2019-08" db="EMBL/GenBank/DDBJ databases">
        <authorList>
            <person name="Kucharzyk K."/>
            <person name="Murdoch R.W."/>
            <person name="Higgins S."/>
            <person name="Loffler F."/>
        </authorList>
    </citation>
    <scope>NUCLEOTIDE SEQUENCE</scope>
</reference>
<evidence type="ECO:0000313" key="1">
    <source>
        <dbReference type="EMBL" id="MPN51366.1"/>
    </source>
</evidence>